<keyword evidence="3 8" id="KW-0028">Amino-acid biosynthesis</keyword>
<organism evidence="10 11">
    <name type="scientific">Pelodictyon luteolum</name>
    <dbReference type="NCBI Taxonomy" id="1100"/>
    <lineage>
        <taxon>Bacteria</taxon>
        <taxon>Pseudomonadati</taxon>
        <taxon>Chlorobiota</taxon>
        <taxon>Chlorobiia</taxon>
        <taxon>Chlorobiales</taxon>
        <taxon>Chlorobiaceae</taxon>
        <taxon>Chlorobium/Pelodictyon group</taxon>
        <taxon>Pelodictyon</taxon>
    </lineage>
</organism>
<feature type="active site" description="Proton acceptor" evidence="8">
    <location>
        <position position="50"/>
    </location>
</feature>
<sequence>MTQKRENRITARLREDRKLLLAYYMPEFPVAGSTLPVLEALQDGGADIIELGIPFSDPVGDGPVIQNAAHIAIRNGVSVRSLLELVRKARAGEGCRKITVPILLMGYSNPLIAYGGDCFLHDAVEAGVDGLLIPDLPPEESADFLQRAKSFGLTVVYLISPVTPPERIEWIDSLSTDFSYCLAVNATTGTAKLADASTEASIDRYLERVRLHARKKFVVGFGIRDRARVEHMWRLADGAVVGTALLEHIAGASNPREVARLAGEFWRGLR</sequence>
<dbReference type="PANTHER" id="PTHR43406:SF1">
    <property type="entry name" value="TRYPTOPHAN SYNTHASE ALPHA CHAIN, CHLOROPLASTIC"/>
    <property type="match status" value="1"/>
</dbReference>
<dbReference type="SUPFAM" id="SSF51366">
    <property type="entry name" value="Ribulose-phoshate binding barrel"/>
    <property type="match status" value="1"/>
</dbReference>
<gene>
    <name evidence="8" type="primary">trpA</name>
    <name evidence="10" type="ORF">A3K90_03015</name>
</gene>
<evidence type="ECO:0000256" key="2">
    <source>
        <dbReference type="ARBA" id="ARBA00011270"/>
    </source>
</evidence>
<accession>A0A165MDD6</accession>
<dbReference type="AlphaFoldDB" id="A0A165MDD6"/>
<evidence type="ECO:0000313" key="11">
    <source>
        <dbReference type="Proteomes" id="UP000076481"/>
    </source>
</evidence>
<dbReference type="GO" id="GO:0005829">
    <property type="term" value="C:cytosol"/>
    <property type="evidence" value="ECO:0007669"/>
    <property type="project" value="TreeGrafter"/>
</dbReference>
<protein>
    <recommendedName>
        <fullName evidence="8">Tryptophan synthase alpha chain</fullName>
        <ecNumber evidence="8">4.2.1.20</ecNumber>
    </recommendedName>
</protein>
<evidence type="ECO:0000256" key="7">
    <source>
        <dbReference type="ARBA" id="ARBA00049047"/>
    </source>
</evidence>
<dbReference type="EC" id="4.2.1.20" evidence="8"/>
<evidence type="ECO:0000313" key="10">
    <source>
        <dbReference type="EMBL" id="KZK75112.1"/>
    </source>
</evidence>
<reference evidence="10 11" key="1">
    <citation type="submission" date="2016-03" db="EMBL/GenBank/DDBJ databases">
        <title>Speciation and ecological success in dimly lit waters: horizontal gene transfer in a green sulfur bacteria bloom unveiled by metagenomic assembly.</title>
        <authorList>
            <person name="Llorens-Mares T."/>
            <person name="Liu Z."/>
            <person name="Allen L.Z."/>
            <person name="Rusch D.B."/>
            <person name="Craig M.T."/>
            <person name="Dupont C.L."/>
            <person name="Bryant D.A."/>
            <person name="Casamayor E.O."/>
        </authorList>
    </citation>
    <scope>NUCLEOTIDE SEQUENCE [LARGE SCALE GENOMIC DNA]</scope>
    <source>
        <strain evidence="10">CIII</strain>
    </source>
</reference>
<evidence type="ECO:0000256" key="9">
    <source>
        <dbReference type="RuleBase" id="RU003662"/>
    </source>
</evidence>
<evidence type="ECO:0000256" key="3">
    <source>
        <dbReference type="ARBA" id="ARBA00022605"/>
    </source>
</evidence>
<keyword evidence="6 8" id="KW-0456">Lyase</keyword>
<dbReference type="PROSITE" id="PS00167">
    <property type="entry name" value="TRP_SYNTHASE_ALPHA"/>
    <property type="match status" value="1"/>
</dbReference>
<dbReference type="InterPro" id="IPR018204">
    <property type="entry name" value="Trp_synthase_alpha_AS"/>
</dbReference>
<keyword evidence="5 8" id="KW-0057">Aromatic amino acid biosynthesis</keyword>
<dbReference type="InterPro" id="IPR002028">
    <property type="entry name" value="Trp_synthase_suA"/>
</dbReference>
<dbReference type="NCBIfam" id="TIGR00262">
    <property type="entry name" value="trpA"/>
    <property type="match status" value="1"/>
</dbReference>
<dbReference type="InterPro" id="IPR013785">
    <property type="entry name" value="Aldolase_TIM"/>
</dbReference>
<dbReference type="CDD" id="cd04724">
    <property type="entry name" value="Tryptophan_synthase_alpha"/>
    <property type="match status" value="1"/>
</dbReference>
<comment type="subunit">
    <text evidence="2 8">Tetramer of two alpha and two beta chains.</text>
</comment>
<comment type="pathway">
    <text evidence="1 8">Amino-acid biosynthesis; L-tryptophan biosynthesis; L-tryptophan from chorismate: step 5/5.</text>
</comment>
<dbReference type="EMBL" id="LVWG01000011">
    <property type="protein sequence ID" value="KZK75112.1"/>
    <property type="molecule type" value="Genomic_DNA"/>
</dbReference>
<evidence type="ECO:0000256" key="6">
    <source>
        <dbReference type="ARBA" id="ARBA00023239"/>
    </source>
</evidence>
<dbReference type="Proteomes" id="UP000076481">
    <property type="component" value="Unassembled WGS sequence"/>
</dbReference>
<dbReference type="RefSeq" id="WP_303680759.1">
    <property type="nucleotide sequence ID" value="NZ_LVWG01000011.1"/>
</dbReference>
<name>A0A165MDD6_PELLU</name>
<comment type="function">
    <text evidence="8">The alpha subunit is responsible for the aldol cleavage of indoleglycerol phosphate to indole and glyceraldehyde 3-phosphate.</text>
</comment>
<dbReference type="Gene3D" id="3.20.20.70">
    <property type="entry name" value="Aldolase class I"/>
    <property type="match status" value="1"/>
</dbReference>
<feature type="active site" description="Proton acceptor" evidence="8">
    <location>
        <position position="61"/>
    </location>
</feature>
<dbReference type="UniPathway" id="UPA00035">
    <property type="reaction ID" value="UER00044"/>
</dbReference>
<evidence type="ECO:0000256" key="4">
    <source>
        <dbReference type="ARBA" id="ARBA00022822"/>
    </source>
</evidence>
<evidence type="ECO:0000256" key="8">
    <source>
        <dbReference type="HAMAP-Rule" id="MF_00131"/>
    </source>
</evidence>
<comment type="catalytic activity">
    <reaction evidence="7 8">
        <text>(1S,2R)-1-C-(indol-3-yl)glycerol 3-phosphate + L-serine = D-glyceraldehyde 3-phosphate + L-tryptophan + H2O</text>
        <dbReference type="Rhea" id="RHEA:10532"/>
        <dbReference type="ChEBI" id="CHEBI:15377"/>
        <dbReference type="ChEBI" id="CHEBI:33384"/>
        <dbReference type="ChEBI" id="CHEBI:57912"/>
        <dbReference type="ChEBI" id="CHEBI:58866"/>
        <dbReference type="ChEBI" id="CHEBI:59776"/>
        <dbReference type="EC" id="4.2.1.20"/>
    </reaction>
</comment>
<dbReference type="InterPro" id="IPR011060">
    <property type="entry name" value="RibuloseP-bd_barrel"/>
</dbReference>
<evidence type="ECO:0000256" key="1">
    <source>
        <dbReference type="ARBA" id="ARBA00004733"/>
    </source>
</evidence>
<keyword evidence="4 8" id="KW-0822">Tryptophan biosynthesis</keyword>
<comment type="caution">
    <text evidence="10">The sequence shown here is derived from an EMBL/GenBank/DDBJ whole genome shotgun (WGS) entry which is preliminary data.</text>
</comment>
<comment type="similarity">
    <text evidence="8 9">Belongs to the TrpA family.</text>
</comment>
<proteinExistence type="inferred from homology"/>
<dbReference type="Pfam" id="PF00290">
    <property type="entry name" value="Trp_syntA"/>
    <property type="match status" value="1"/>
</dbReference>
<dbReference type="PANTHER" id="PTHR43406">
    <property type="entry name" value="TRYPTOPHAN SYNTHASE, ALPHA CHAIN"/>
    <property type="match status" value="1"/>
</dbReference>
<dbReference type="HAMAP" id="MF_00131">
    <property type="entry name" value="Trp_synth_alpha"/>
    <property type="match status" value="1"/>
</dbReference>
<dbReference type="GO" id="GO:0004834">
    <property type="term" value="F:tryptophan synthase activity"/>
    <property type="evidence" value="ECO:0007669"/>
    <property type="project" value="UniProtKB-UniRule"/>
</dbReference>
<evidence type="ECO:0000256" key="5">
    <source>
        <dbReference type="ARBA" id="ARBA00023141"/>
    </source>
</evidence>